<dbReference type="PANTHER" id="PTHR31257:SF7">
    <property type="entry name" value="RICIN B-LIKE LECTIN R40G2"/>
    <property type="match status" value="1"/>
</dbReference>
<sequence length="194" mass="20459">MSWFGHHHHNQPAPPASGPNQVFKIFCRANENYCLAVRDGAVVLAPVNPKDDHQHWYKDRRSSTPRGRATPSSSCPTTRTTRTSPCSGPRAATSATASAASAWSTTSTSTSTPSTATRPTAASMTVPRSCSGSGARATTSAGRSSLGERTKETTSWYPNNNSAGCGDPKIKEAGCDASRTSRVVFASDSQPLWG</sequence>
<feature type="compositionally biased region" description="Polar residues" evidence="1">
    <location>
        <begin position="126"/>
        <end position="143"/>
    </location>
</feature>
<accession>A0A1D6IMJ2</accession>
<gene>
    <name evidence="2" type="ORF">ZEAMMB73_Zm00001d022421</name>
</gene>
<protein>
    <submittedName>
        <fullName evidence="2">Hydroxyproline-rich glycoprotein family protein</fullName>
    </submittedName>
</protein>
<evidence type="ECO:0000313" key="2">
    <source>
        <dbReference type="EMBL" id="ONM60505.1"/>
    </source>
</evidence>
<feature type="region of interest" description="Disordered" evidence="1">
    <location>
        <begin position="51"/>
        <end position="171"/>
    </location>
</feature>
<dbReference type="InterPro" id="IPR035992">
    <property type="entry name" value="Ricin_B-like_lectins"/>
</dbReference>
<organism evidence="2">
    <name type="scientific">Zea mays</name>
    <name type="common">Maize</name>
    <dbReference type="NCBI Taxonomy" id="4577"/>
    <lineage>
        <taxon>Eukaryota</taxon>
        <taxon>Viridiplantae</taxon>
        <taxon>Streptophyta</taxon>
        <taxon>Embryophyta</taxon>
        <taxon>Tracheophyta</taxon>
        <taxon>Spermatophyta</taxon>
        <taxon>Magnoliopsida</taxon>
        <taxon>Liliopsida</taxon>
        <taxon>Poales</taxon>
        <taxon>Poaceae</taxon>
        <taxon>PACMAD clade</taxon>
        <taxon>Panicoideae</taxon>
        <taxon>Andropogonodae</taxon>
        <taxon>Andropogoneae</taxon>
        <taxon>Tripsacinae</taxon>
        <taxon>Zea</taxon>
    </lineage>
</organism>
<dbReference type="SUPFAM" id="SSF50370">
    <property type="entry name" value="Ricin B-like lectins"/>
    <property type="match status" value="1"/>
</dbReference>
<feature type="compositionally biased region" description="Basic and acidic residues" evidence="1">
    <location>
        <begin position="51"/>
        <end position="62"/>
    </location>
</feature>
<dbReference type="InterPro" id="IPR040249">
    <property type="entry name" value="Ricin_B-like_lectin_EULS3-like"/>
</dbReference>
<proteinExistence type="predicted"/>
<feature type="compositionally biased region" description="Polar residues" evidence="1">
    <location>
        <begin position="153"/>
        <end position="163"/>
    </location>
</feature>
<dbReference type="EMBL" id="CM007650">
    <property type="protein sequence ID" value="ONM60505.1"/>
    <property type="molecule type" value="Genomic_DNA"/>
</dbReference>
<dbReference type="AlphaFoldDB" id="A0A1D6IMJ2"/>
<name>A0A1D6IMJ2_MAIZE</name>
<dbReference type="PANTHER" id="PTHR31257">
    <property type="entry name" value="RICIN B-LIKE LECTIN EULS3"/>
    <property type="match status" value="1"/>
</dbReference>
<feature type="compositionally biased region" description="Low complexity" evidence="1">
    <location>
        <begin position="70"/>
        <end position="123"/>
    </location>
</feature>
<evidence type="ECO:0000256" key="1">
    <source>
        <dbReference type="SAM" id="MobiDB-lite"/>
    </source>
</evidence>
<reference evidence="2" key="1">
    <citation type="submission" date="2015-12" db="EMBL/GenBank/DDBJ databases">
        <title>Update maize B73 reference genome by single molecule sequencing technologies.</title>
        <authorList>
            <consortium name="Maize Genome Sequencing Project"/>
            <person name="Ware D."/>
        </authorList>
    </citation>
    <scope>NUCLEOTIDE SEQUENCE [LARGE SCALE GENOMIC DNA]</scope>
    <source>
        <tissue evidence="2">Seedling</tissue>
    </source>
</reference>